<evidence type="ECO:0000259" key="2">
    <source>
        <dbReference type="PROSITE" id="PS50097"/>
    </source>
</evidence>
<dbReference type="InterPro" id="IPR000210">
    <property type="entry name" value="BTB/POZ_dom"/>
</dbReference>
<accession>A0AAV9U5B7</accession>
<reference evidence="3 4" key="1">
    <citation type="submission" date="2019-10" db="EMBL/GenBank/DDBJ databases">
        <authorList>
            <person name="Palmer J.M."/>
        </authorList>
    </citation>
    <scope>NUCLEOTIDE SEQUENCE [LARGE SCALE GENOMIC DNA]</scope>
    <source>
        <strain evidence="3 4">TWF730</strain>
    </source>
</reference>
<dbReference type="InterPro" id="IPR011333">
    <property type="entry name" value="SKP1/BTB/POZ_sf"/>
</dbReference>
<dbReference type="SUPFAM" id="SSF54695">
    <property type="entry name" value="POZ domain"/>
    <property type="match status" value="1"/>
</dbReference>
<dbReference type="EMBL" id="JAVHNS010000014">
    <property type="protein sequence ID" value="KAK6335955.1"/>
    <property type="molecule type" value="Genomic_DNA"/>
</dbReference>
<feature type="compositionally biased region" description="Low complexity" evidence="1">
    <location>
        <begin position="376"/>
        <end position="385"/>
    </location>
</feature>
<evidence type="ECO:0000313" key="4">
    <source>
        <dbReference type="Proteomes" id="UP001373714"/>
    </source>
</evidence>
<feature type="region of interest" description="Disordered" evidence="1">
    <location>
        <begin position="364"/>
        <end position="395"/>
    </location>
</feature>
<comment type="caution">
    <text evidence="3">The sequence shown here is derived from an EMBL/GenBank/DDBJ whole genome shotgun (WGS) entry which is preliminary data.</text>
</comment>
<dbReference type="Proteomes" id="UP001373714">
    <property type="component" value="Unassembled WGS sequence"/>
</dbReference>
<gene>
    <name evidence="3" type="ORF">TWF730_003330</name>
</gene>
<name>A0AAV9U5B7_9PEZI</name>
<dbReference type="PROSITE" id="PS50097">
    <property type="entry name" value="BTB"/>
    <property type="match status" value="1"/>
</dbReference>
<sequence>METTTPSLAEFLFDIPFAAELGVSKEETEKYEGMVYSYYEHRKTPEEDFYACSIIDYLKNIHDPPEAVSSFMKMIVDAGVTADPALEVPAASGSNLEIEQTNQKSDDMKETSVESLNENKLEQEFTNKSSGNAITQYPDPKNLSANVLLLFSAPHYKPEKTDFTIYAGSGANVKIFELHSSHLEVASPFFNKLIKNGKCGKPGQYTYSWNKDPIAVDWYLAYLYGAPFNIPLDDEIVGPLTPFLRSLTFLATITQCHELIETITEQVGEVLEWCAFYYQPEIAACLIDLYSYHTVYLRKQGSKNVKITMPQLIAWVHGLQGQGKIKDLEQVIGLTKPDIYPGSEEFLRDLSVALCNVLGDVSEKVPNTKGIPDPEPQVSVPSESSHVQGEPNEPV</sequence>
<evidence type="ECO:0000256" key="1">
    <source>
        <dbReference type="SAM" id="MobiDB-lite"/>
    </source>
</evidence>
<evidence type="ECO:0000313" key="3">
    <source>
        <dbReference type="EMBL" id="KAK6335955.1"/>
    </source>
</evidence>
<protein>
    <recommendedName>
        <fullName evidence="2">BTB domain-containing protein</fullName>
    </recommendedName>
</protein>
<dbReference type="AlphaFoldDB" id="A0AAV9U5B7"/>
<feature type="domain" description="BTB" evidence="2">
    <location>
        <begin position="161"/>
        <end position="232"/>
    </location>
</feature>
<proteinExistence type="predicted"/>
<dbReference type="Gene3D" id="3.30.710.10">
    <property type="entry name" value="Potassium Channel Kv1.1, Chain A"/>
    <property type="match status" value="1"/>
</dbReference>
<keyword evidence="4" id="KW-1185">Reference proteome</keyword>
<organism evidence="3 4">
    <name type="scientific">Orbilia blumenaviensis</name>
    <dbReference type="NCBI Taxonomy" id="1796055"/>
    <lineage>
        <taxon>Eukaryota</taxon>
        <taxon>Fungi</taxon>
        <taxon>Dikarya</taxon>
        <taxon>Ascomycota</taxon>
        <taxon>Pezizomycotina</taxon>
        <taxon>Orbiliomycetes</taxon>
        <taxon>Orbiliales</taxon>
        <taxon>Orbiliaceae</taxon>
        <taxon>Orbilia</taxon>
    </lineage>
</organism>